<dbReference type="PRINTS" id="PR01166">
    <property type="entry name" value="CYCOXIDASEII"/>
</dbReference>
<feature type="domain" description="Cytochrome oxidase subunit II copper A binding" evidence="21">
    <location>
        <begin position="123"/>
        <end position="288"/>
    </location>
</feature>
<evidence type="ECO:0000313" key="25">
    <source>
        <dbReference type="Proteomes" id="UP000010164"/>
    </source>
</evidence>
<evidence type="ECO:0000259" key="21">
    <source>
        <dbReference type="PROSITE" id="PS50857"/>
    </source>
</evidence>
<comment type="caution">
    <text evidence="24">The sequence shown here is derived from an EMBL/GenBank/DDBJ whole genome shotgun (WGS) entry which is preliminary data.</text>
</comment>
<evidence type="ECO:0000256" key="4">
    <source>
        <dbReference type="ARBA" id="ARBA00022617"/>
    </source>
</evidence>
<dbReference type="PROSITE" id="PS00078">
    <property type="entry name" value="COX2"/>
    <property type="match status" value="1"/>
</dbReference>
<keyword evidence="11 16" id="KW-0408">Iron</keyword>
<dbReference type="eggNOG" id="COG1622">
    <property type="taxonomic scope" value="Bacteria"/>
</dbReference>
<evidence type="ECO:0000256" key="5">
    <source>
        <dbReference type="ARBA" id="ARBA00022660"/>
    </source>
</evidence>
<dbReference type="PROSITE" id="PS50857">
    <property type="entry name" value="COX2_CUA"/>
    <property type="match status" value="1"/>
</dbReference>
<dbReference type="eggNOG" id="COG2010">
    <property type="taxonomic scope" value="Bacteria"/>
</dbReference>
<feature type="chain" id="PRO_5003948006" description="Cytochrome c oxidase subunit 2" evidence="20">
    <location>
        <begin position="25"/>
        <end position="404"/>
    </location>
</feature>
<sequence length="404" mass="44614">MQLTPLYRRAAGLLSVIMATTANASDWATRSDLDLRPGVTQVSQEVHDLHTTILWIVTAIGLLVFGLILVAMIRHRRSRRPNPSTFHENIVLELLWTIVPFIILIAMAVPATLVLFQLEDSSGSELTVKVTGSRWKWNYEYLTYKDDNQVNLSFYSNIATPVEQRETPVFSAGLFPYGTASDRGGQPAPKKDHNYNLEVDKPLVLPSGIKVRFLITSDDVIHSFWVPDFGGKKDAIPGYVNEMWAKIPEGKEDTYYGQCTELCGKGHAFMPIEVKVVSQDKFDTWLADEKAKAAAAPDLTPFADLKEAMDAGEGVYKANCALCHGNNGEGGIGLKFAGSEFMTDAKHLPEHIDTLINGRNAMPSFKAQLSPRDIAAVVTYERNAFGNDSGDLVQPADVNDHESQ</sequence>
<dbReference type="OrthoDB" id="9781261at2"/>
<dbReference type="InterPro" id="IPR002429">
    <property type="entry name" value="CcO_II-like_C"/>
</dbReference>
<dbReference type="InterPro" id="IPR011759">
    <property type="entry name" value="Cyt_c_oxidase_su2_TM_dom"/>
</dbReference>
<dbReference type="Gene3D" id="1.10.760.10">
    <property type="entry name" value="Cytochrome c-like domain"/>
    <property type="match status" value="1"/>
</dbReference>
<dbReference type="GO" id="GO:0005507">
    <property type="term" value="F:copper ion binding"/>
    <property type="evidence" value="ECO:0007669"/>
    <property type="project" value="InterPro"/>
</dbReference>
<dbReference type="SUPFAM" id="SSF46626">
    <property type="entry name" value="Cytochrome c"/>
    <property type="match status" value="1"/>
</dbReference>
<dbReference type="PANTHER" id="PTHR22888:SF9">
    <property type="entry name" value="CYTOCHROME C OXIDASE SUBUNIT 2"/>
    <property type="match status" value="1"/>
</dbReference>
<evidence type="ECO:0000256" key="18">
    <source>
        <dbReference type="RuleBase" id="RU004024"/>
    </source>
</evidence>
<dbReference type="InterPro" id="IPR009056">
    <property type="entry name" value="Cyt_c-like_dom"/>
</dbReference>
<dbReference type="PROSITE" id="PS51007">
    <property type="entry name" value="CYTC"/>
    <property type="match status" value="1"/>
</dbReference>
<evidence type="ECO:0000256" key="2">
    <source>
        <dbReference type="ARBA" id="ARBA00007866"/>
    </source>
</evidence>
<dbReference type="Gene3D" id="1.10.287.90">
    <property type="match status" value="1"/>
</dbReference>
<keyword evidence="7 16" id="KW-0479">Metal-binding</keyword>
<organism evidence="24 25">
    <name type="scientific">Alcanivorax hongdengensis A-11-3</name>
    <dbReference type="NCBI Taxonomy" id="1177179"/>
    <lineage>
        <taxon>Bacteria</taxon>
        <taxon>Pseudomonadati</taxon>
        <taxon>Pseudomonadota</taxon>
        <taxon>Gammaproteobacteria</taxon>
        <taxon>Oceanospirillales</taxon>
        <taxon>Alcanivoracaceae</taxon>
        <taxon>Alcanivorax</taxon>
    </lineage>
</organism>
<comment type="catalytic activity">
    <reaction evidence="15 18">
        <text>4 Fe(II)-[cytochrome c] + O2 + 8 H(+)(in) = 4 Fe(III)-[cytochrome c] + 2 H2O + 4 H(+)(out)</text>
        <dbReference type="Rhea" id="RHEA:11436"/>
        <dbReference type="Rhea" id="RHEA-COMP:10350"/>
        <dbReference type="Rhea" id="RHEA-COMP:14399"/>
        <dbReference type="ChEBI" id="CHEBI:15377"/>
        <dbReference type="ChEBI" id="CHEBI:15378"/>
        <dbReference type="ChEBI" id="CHEBI:15379"/>
        <dbReference type="ChEBI" id="CHEBI:29033"/>
        <dbReference type="ChEBI" id="CHEBI:29034"/>
        <dbReference type="EC" id="7.1.1.9"/>
    </reaction>
</comment>
<reference evidence="24 25" key="1">
    <citation type="journal article" date="2012" name="J. Bacteriol.">
        <title>Genome Sequence of the Alkane-Degrading Bacterium Alcanivorax hongdengensis Type Strain A-11-3.</title>
        <authorList>
            <person name="Lai Q."/>
            <person name="Shao Z."/>
        </authorList>
    </citation>
    <scope>NUCLEOTIDE SEQUENCE [LARGE SCALE GENOMIC DNA]</scope>
    <source>
        <strain evidence="24 25">A-11-3</strain>
    </source>
</reference>
<evidence type="ECO:0000256" key="13">
    <source>
        <dbReference type="ARBA" id="ARBA00023136"/>
    </source>
</evidence>
<dbReference type="InterPro" id="IPR036909">
    <property type="entry name" value="Cyt_c-like_dom_sf"/>
</dbReference>
<dbReference type="PATRIC" id="fig|1177179.3.peg.511"/>
<evidence type="ECO:0000256" key="3">
    <source>
        <dbReference type="ARBA" id="ARBA00022448"/>
    </source>
</evidence>
<feature type="transmembrane region" description="Helical" evidence="19">
    <location>
        <begin position="53"/>
        <end position="73"/>
    </location>
</feature>
<dbReference type="Pfam" id="PF00116">
    <property type="entry name" value="COX2"/>
    <property type="match status" value="1"/>
</dbReference>
<dbReference type="PROSITE" id="PS50999">
    <property type="entry name" value="COX2_TM"/>
    <property type="match status" value="1"/>
</dbReference>
<evidence type="ECO:0000256" key="11">
    <source>
        <dbReference type="ARBA" id="ARBA00023004"/>
    </source>
</evidence>
<dbReference type="InterPro" id="IPR008972">
    <property type="entry name" value="Cupredoxin"/>
</dbReference>
<accession>L0WHT0</accession>
<feature type="signal peptide" evidence="20">
    <location>
        <begin position="1"/>
        <end position="24"/>
    </location>
</feature>
<dbReference type="GO" id="GO:0004129">
    <property type="term" value="F:cytochrome-c oxidase activity"/>
    <property type="evidence" value="ECO:0007669"/>
    <property type="project" value="UniProtKB-EC"/>
</dbReference>
<dbReference type="InterPro" id="IPR036257">
    <property type="entry name" value="Cyt_c_oxidase_su2_TM_sf"/>
</dbReference>
<comment type="function">
    <text evidence="14 18">Subunits I and II form the functional core of the enzyme complex. Electrons originating in cytochrome c are transferred via heme a and Cu(A) to the binuclear center formed by heme a3 and Cu(B).</text>
</comment>
<evidence type="ECO:0000256" key="14">
    <source>
        <dbReference type="ARBA" id="ARBA00024688"/>
    </source>
</evidence>
<evidence type="ECO:0000256" key="12">
    <source>
        <dbReference type="ARBA" id="ARBA00023008"/>
    </source>
</evidence>
<dbReference type="InterPro" id="IPR001505">
    <property type="entry name" value="Copper_CuA"/>
</dbReference>
<keyword evidence="4 16" id="KW-0349">Heme</keyword>
<keyword evidence="10 19" id="KW-1133">Transmembrane helix</keyword>
<proteinExistence type="inferred from homology"/>
<name>L0WHT0_9GAMM</name>
<dbReference type="GO" id="GO:0020037">
    <property type="term" value="F:heme binding"/>
    <property type="evidence" value="ECO:0007669"/>
    <property type="project" value="InterPro"/>
</dbReference>
<keyword evidence="3 17" id="KW-0813">Transport</keyword>
<comment type="subcellular location">
    <subcellularLocation>
        <location evidence="17">Cell membrane</location>
        <topology evidence="17">Multi-pass membrane protein</topology>
    </subcellularLocation>
    <subcellularLocation>
        <location evidence="1">Membrane</location>
        <topology evidence="1">Multi-pass membrane protein</topology>
    </subcellularLocation>
</comment>
<gene>
    <name evidence="24" type="ORF">A11A3_02572</name>
</gene>
<dbReference type="GO" id="GO:0016491">
    <property type="term" value="F:oxidoreductase activity"/>
    <property type="evidence" value="ECO:0007669"/>
    <property type="project" value="InterPro"/>
</dbReference>
<keyword evidence="12 18" id="KW-0186">Copper</keyword>
<dbReference type="SUPFAM" id="SSF49503">
    <property type="entry name" value="Cupredoxins"/>
    <property type="match status" value="1"/>
</dbReference>
<feature type="transmembrane region" description="Helical" evidence="19">
    <location>
        <begin position="94"/>
        <end position="116"/>
    </location>
</feature>
<evidence type="ECO:0000256" key="7">
    <source>
        <dbReference type="ARBA" id="ARBA00022723"/>
    </source>
</evidence>
<evidence type="ECO:0000259" key="22">
    <source>
        <dbReference type="PROSITE" id="PS50999"/>
    </source>
</evidence>
<evidence type="ECO:0000313" key="24">
    <source>
        <dbReference type="EMBL" id="EKF75717.1"/>
    </source>
</evidence>
<dbReference type="SUPFAM" id="SSF81464">
    <property type="entry name" value="Cytochrome c oxidase subunit II-like, transmembrane region"/>
    <property type="match status" value="1"/>
</dbReference>
<keyword evidence="5 17" id="KW-0679">Respiratory chain</keyword>
<dbReference type="Pfam" id="PF02790">
    <property type="entry name" value="COX2_TM"/>
    <property type="match status" value="1"/>
</dbReference>
<dbReference type="PANTHER" id="PTHR22888">
    <property type="entry name" value="CYTOCHROME C OXIDASE, SUBUNIT II"/>
    <property type="match status" value="1"/>
</dbReference>
<evidence type="ECO:0000256" key="8">
    <source>
        <dbReference type="ARBA" id="ARBA00022967"/>
    </source>
</evidence>
<dbReference type="Gene3D" id="2.60.40.420">
    <property type="entry name" value="Cupredoxins - blue copper proteins"/>
    <property type="match status" value="1"/>
</dbReference>
<evidence type="ECO:0000256" key="19">
    <source>
        <dbReference type="SAM" id="Phobius"/>
    </source>
</evidence>
<evidence type="ECO:0000259" key="23">
    <source>
        <dbReference type="PROSITE" id="PS51007"/>
    </source>
</evidence>
<keyword evidence="13 19" id="KW-0472">Membrane</keyword>
<evidence type="ECO:0000256" key="6">
    <source>
        <dbReference type="ARBA" id="ARBA00022692"/>
    </source>
</evidence>
<keyword evidence="6 17" id="KW-0812">Transmembrane</keyword>
<evidence type="ECO:0000256" key="1">
    <source>
        <dbReference type="ARBA" id="ARBA00004141"/>
    </source>
</evidence>
<dbReference type="AlphaFoldDB" id="L0WHT0"/>
<dbReference type="Pfam" id="PF13442">
    <property type="entry name" value="Cytochrome_CBB3"/>
    <property type="match status" value="1"/>
</dbReference>
<comment type="similarity">
    <text evidence="2 17">Belongs to the cytochrome c oxidase subunit 2 family.</text>
</comment>
<dbReference type="STRING" id="1177179.A11A3_02572"/>
<dbReference type="GO" id="GO:0042773">
    <property type="term" value="P:ATP synthesis coupled electron transport"/>
    <property type="evidence" value="ECO:0007669"/>
    <property type="project" value="TreeGrafter"/>
</dbReference>
<evidence type="ECO:0000256" key="9">
    <source>
        <dbReference type="ARBA" id="ARBA00022982"/>
    </source>
</evidence>
<keyword evidence="25" id="KW-1185">Reference proteome</keyword>
<dbReference type="Proteomes" id="UP000010164">
    <property type="component" value="Unassembled WGS sequence"/>
</dbReference>
<protein>
    <recommendedName>
        <fullName evidence="18">Cytochrome c oxidase subunit 2</fullName>
        <ecNumber evidence="18">7.1.1.9</ecNumber>
    </recommendedName>
</protein>
<dbReference type="InterPro" id="IPR045187">
    <property type="entry name" value="CcO_II"/>
</dbReference>
<keyword evidence="20" id="KW-0732">Signal</keyword>
<evidence type="ECO:0000256" key="10">
    <source>
        <dbReference type="ARBA" id="ARBA00022989"/>
    </source>
</evidence>
<dbReference type="InterPro" id="IPR014222">
    <property type="entry name" value="Cyt_c_oxidase_su2"/>
</dbReference>
<evidence type="ECO:0000256" key="16">
    <source>
        <dbReference type="PROSITE-ProRule" id="PRU00433"/>
    </source>
</evidence>
<feature type="domain" description="Cytochrome oxidase subunit II transmembrane region profile" evidence="22">
    <location>
        <begin position="27"/>
        <end position="122"/>
    </location>
</feature>
<evidence type="ECO:0000256" key="20">
    <source>
        <dbReference type="SAM" id="SignalP"/>
    </source>
</evidence>
<dbReference type="GO" id="GO:0005886">
    <property type="term" value="C:plasma membrane"/>
    <property type="evidence" value="ECO:0007669"/>
    <property type="project" value="UniProtKB-SubCell"/>
</dbReference>
<comment type="cofactor">
    <cofactor evidence="18">
        <name>Cu cation</name>
        <dbReference type="ChEBI" id="CHEBI:23378"/>
    </cofactor>
    <text evidence="18">Binds a copper A center.</text>
</comment>
<keyword evidence="9 17" id="KW-0249">Electron transport</keyword>
<evidence type="ECO:0000256" key="17">
    <source>
        <dbReference type="RuleBase" id="RU000456"/>
    </source>
</evidence>
<dbReference type="EMBL" id="AMRJ01000002">
    <property type="protein sequence ID" value="EKF75717.1"/>
    <property type="molecule type" value="Genomic_DNA"/>
</dbReference>
<dbReference type="NCBIfam" id="TIGR02866">
    <property type="entry name" value="CoxB"/>
    <property type="match status" value="1"/>
</dbReference>
<feature type="domain" description="Cytochrome c" evidence="23">
    <location>
        <begin position="307"/>
        <end position="385"/>
    </location>
</feature>
<keyword evidence="8" id="KW-1278">Translocase</keyword>
<dbReference type="EC" id="7.1.1.9" evidence="18"/>
<evidence type="ECO:0000256" key="15">
    <source>
        <dbReference type="ARBA" id="ARBA00047816"/>
    </source>
</evidence>